<proteinExistence type="predicted"/>
<organism evidence="1">
    <name type="scientific">viral metagenome</name>
    <dbReference type="NCBI Taxonomy" id="1070528"/>
    <lineage>
        <taxon>unclassified sequences</taxon>
        <taxon>metagenomes</taxon>
        <taxon>organismal metagenomes</taxon>
    </lineage>
</organism>
<gene>
    <name evidence="1" type="ORF">MM415B02303_0002</name>
</gene>
<dbReference type="EMBL" id="MT142547">
    <property type="protein sequence ID" value="QJA84994.1"/>
    <property type="molecule type" value="Genomic_DNA"/>
</dbReference>
<sequence length="68" mass="8123">MSKFEENMQNLLRDVYDMFKNNPEYEGYPEPAIGRMTARFLNEQFNKIDKDHTWDISFITDIKEVSNG</sequence>
<reference evidence="1" key="1">
    <citation type="submission" date="2020-03" db="EMBL/GenBank/DDBJ databases">
        <title>The deep terrestrial virosphere.</title>
        <authorList>
            <person name="Holmfeldt K."/>
            <person name="Nilsson E."/>
            <person name="Simone D."/>
            <person name="Lopez-Fernandez M."/>
            <person name="Wu X."/>
            <person name="de Brujin I."/>
            <person name="Lundin D."/>
            <person name="Andersson A."/>
            <person name="Bertilsson S."/>
            <person name="Dopson M."/>
        </authorList>
    </citation>
    <scope>NUCLEOTIDE SEQUENCE</scope>
    <source>
        <strain evidence="1">MM415B02303</strain>
    </source>
</reference>
<accession>A0A6M3KU76</accession>
<evidence type="ECO:0000313" key="1">
    <source>
        <dbReference type="EMBL" id="QJA84994.1"/>
    </source>
</evidence>
<name>A0A6M3KU76_9ZZZZ</name>
<protein>
    <submittedName>
        <fullName evidence="1">Uncharacterized protein</fullName>
    </submittedName>
</protein>
<dbReference type="AlphaFoldDB" id="A0A6M3KU76"/>